<gene>
    <name evidence="4" type="ORF">BcabD6B2_48630</name>
</gene>
<reference evidence="4 5" key="1">
    <citation type="submission" date="2021-06" db="EMBL/GenBank/DDBJ databases">
        <title>Genome sequence of Babesia caballi.</title>
        <authorList>
            <person name="Yamagishi J."/>
            <person name="Kidaka T."/>
            <person name="Ochi A."/>
        </authorList>
    </citation>
    <scope>NUCLEOTIDE SEQUENCE [LARGE SCALE GENOMIC DNA]</scope>
    <source>
        <strain evidence="4">USDA-D6B2</strain>
    </source>
</reference>
<feature type="compositionally biased region" description="Basic residues" evidence="1">
    <location>
        <begin position="275"/>
        <end position="292"/>
    </location>
</feature>
<keyword evidence="5" id="KW-1185">Reference proteome</keyword>
<dbReference type="Proteomes" id="UP001497744">
    <property type="component" value="Unassembled WGS sequence"/>
</dbReference>
<proteinExistence type="predicted"/>
<feature type="signal peptide" evidence="3">
    <location>
        <begin position="1"/>
        <end position="22"/>
    </location>
</feature>
<feature type="region of interest" description="Disordered" evidence="1">
    <location>
        <begin position="273"/>
        <end position="292"/>
    </location>
</feature>
<evidence type="ECO:0000256" key="2">
    <source>
        <dbReference type="SAM" id="Phobius"/>
    </source>
</evidence>
<organism evidence="4 5">
    <name type="scientific">Babesia caballi</name>
    <dbReference type="NCBI Taxonomy" id="5871"/>
    <lineage>
        <taxon>Eukaryota</taxon>
        <taxon>Sar</taxon>
        <taxon>Alveolata</taxon>
        <taxon>Apicomplexa</taxon>
        <taxon>Aconoidasida</taxon>
        <taxon>Piroplasmida</taxon>
        <taxon>Babesiidae</taxon>
        <taxon>Babesia</taxon>
    </lineage>
</organism>
<dbReference type="EMBL" id="BPLF01000004">
    <property type="protein sequence ID" value="GIX65428.1"/>
    <property type="molecule type" value="Genomic_DNA"/>
</dbReference>
<protein>
    <submittedName>
        <fullName evidence="4">Sodium:proton antiporter</fullName>
    </submittedName>
</protein>
<evidence type="ECO:0000313" key="5">
    <source>
        <dbReference type="Proteomes" id="UP001497744"/>
    </source>
</evidence>
<name>A0AAV4LZ47_BABCB</name>
<feature type="chain" id="PRO_5043730374" evidence="3">
    <location>
        <begin position="23"/>
        <end position="292"/>
    </location>
</feature>
<accession>A0AAV4LZ47</accession>
<keyword evidence="2" id="KW-0472">Membrane</keyword>
<keyword evidence="2" id="KW-1133">Transmembrane helix</keyword>
<comment type="caution">
    <text evidence="4">The sequence shown here is derived from an EMBL/GenBank/DDBJ whole genome shotgun (WGS) entry which is preliminary data.</text>
</comment>
<keyword evidence="2" id="KW-0812">Transmembrane</keyword>
<dbReference type="AlphaFoldDB" id="A0AAV4LZ47"/>
<dbReference type="RefSeq" id="XP_067717497.1">
    <property type="nucleotide sequence ID" value="XM_067861396.1"/>
</dbReference>
<evidence type="ECO:0000313" key="4">
    <source>
        <dbReference type="EMBL" id="GIX65428.1"/>
    </source>
</evidence>
<sequence>MDPRFVVAVFLALSATLSTAAAFTSDRSGGFPTTMAEDCSYSMSLEASRTPSDASSVSSTAAPTVILGFDVPTVSSLMGAYVCHAVMLNAAFTMLALLSQRLQQLLGIDTGALLMGRLSGLLTVTLGGYTAYKLSEQLLEWLIARLTRNGTIRRGEQLLNILRNRCKRSVAAPLCAMAAVGSAAPSCRAIQGVAKAIAFCMPSISPVAQAKNQVIGTNGDATATVSVPLTSPGPRTQEAAVIAFYCLSTFFLLGGRLCSVETALTPAQTALFHPERHHPPRGLRRTQRVPPR</sequence>
<dbReference type="GeneID" id="94196909"/>
<evidence type="ECO:0000256" key="1">
    <source>
        <dbReference type="SAM" id="MobiDB-lite"/>
    </source>
</evidence>
<keyword evidence="3" id="KW-0732">Signal</keyword>
<evidence type="ECO:0000256" key="3">
    <source>
        <dbReference type="SAM" id="SignalP"/>
    </source>
</evidence>
<feature type="transmembrane region" description="Helical" evidence="2">
    <location>
        <begin position="78"/>
        <end position="98"/>
    </location>
</feature>